<dbReference type="Pfam" id="PF13280">
    <property type="entry name" value="WYL"/>
    <property type="match status" value="1"/>
</dbReference>
<dbReference type="OrthoDB" id="8555652at2"/>
<evidence type="ECO:0000259" key="2">
    <source>
        <dbReference type="Pfam" id="PF13280"/>
    </source>
</evidence>
<evidence type="ECO:0000256" key="1">
    <source>
        <dbReference type="SAM" id="MobiDB-lite"/>
    </source>
</evidence>
<evidence type="ECO:0000313" key="4">
    <source>
        <dbReference type="EMBL" id="ARZ72019.1"/>
    </source>
</evidence>
<dbReference type="KEGG" id="salj:SMD11_6443"/>
<dbReference type="AlphaFoldDB" id="A0A1Z2LCI4"/>
<organism evidence="4 5">
    <name type="scientific">Streptomyces albireticuli</name>
    <dbReference type="NCBI Taxonomy" id="1940"/>
    <lineage>
        <taxon>Bacteria</taxon>
        <taxon>Bacillati</taxon>
        <taxon>Actinomycetota</taxon>
        <taxon>Actinomycetes</taxon>
        <taxon>Kitasatosporales</taxon>
        <taxon>Streptomycetaceae</taxon>
        <taxon>Streptomyces</taxon>
    </lineage>
</organism>
<dbReference type="InterPro" id="IPR026881">
    <property type="entry name" value="WYL_dom"/>
</dbReference>
<feature type="domain" description="WYL" evidence="2">
    <location>
        <begin position="2"/>
        <end position="67"/>
    </location>
</feature>
<dbReference type="PROSITE" id="PS52050">
    <property type="entry name" value="WYL"/>
    <property type="match status" value="1"/>
</dbReference>
<gene>
    <name evidence="4" type="ORF">SMD11_6443</name>
</gene>
<dbReference type="Proteomes" id="UP000195755">
    <property type="component" value="Chromosome"/>
</dbReference>
<evidence type="ECO:0000259" key="3">
    <source>
        <dbReference type="Pfam" id="PF25583"/>
    </source>
</evidence>
<reference evidence="4 5" key="1">
    <citation type="submission" date="2017-06" db="EMBL/GenBank/DDBJ databases">
        <title>Streptomyces albireticuli Genome sequencing and assembly.</title>
        <authorList>
            <person name="Wang Y."/>
            <person name="Du B."/>
            <person name="Ding Y."/>
            <person name="Liu H."/>
            <person name="Hou Q."/>
            <person name="Liu K."/>
            <person name="Yao L."/>
            <person name="Wang C."/>
        </authorList>
    </citation>
    <scope>NUCLEOTIDE SEQUENCE [LARGE SCALE GENOMIC DNA]</scope>
    <source>
        <strain evidence="4 5">MDJK11</strain>
    </source>
</reference>
<protein>
    <submittedName>
        <fullName evidence="4">Transcriptional regulator</fullName>
    </submittedName>
</protein>
<dbReference type="Pfam" id="PF25583">
    <property type="entry name" value="WCX"/>
    <property type="match status" value="1"/>
</dbReference>
<feature type="region of interest" description="Disordered" evidence="1">
    <location>
        <begin position="171"/>
        <end position="202"/>
    </location>
</feature>
<dbReference type="EMBL" id="CP021744">
    <property type="protein sequence ID" value="ARZ72019.1"/>
    <property type="molecule type" value="Genomic_DNA"/>
</dbReference>
<feature type="compositionally biased region" description="Basic and acidic residues" evidence="1">
    <location>
        <begin position="185"/>
        <end position="202"/>
    </location>
</feature>
<dbReference type="InterPro" id="IPR057727">
    <property type="entry name" value="WCX_dom"/>
</dbReference>
<dbReference type="InterPro" id="IPR051534">
    <property type="entry name" value="CBASS_pafABC_assoc_protein"/>
</dbReference>
<dbReference type="PANTHER" id="PTHR34580">
    <property type="match status" value="1"/>
</dbReference>
<name>A0A1Z2LCI4_9ACTN</name>
<proteinExistence type="predicted"/>
<evidence type="ECO:0000313" key="5">
    <source>
        <dbReference type="Proteomes" id="UP000195755"/>
    </source>
</evidence>
<sequence length="202" mass="22367">MLLELAAACRRGERARLSYRGWEGKATVRDVDPYRLVHTGRRWYFVARDVTRGQSRAFRADRADRLQLIGQPVDLSDPPDPALLVSRSVATGPYQVCATIRLPVPMDRALRLIPSTIGSHRAEGPGVTIVDVGGPDADGLARYLLGLATPLRVLSPESVRQALLRRTRELFEENTPGFPRQSDPAWERPPAEPHAADQDDTA</sequence>
<dbReference type="RefSeq" id="WP_087929713.1">
    <property type="nucleotide sequence ID" value="NZ_CP021744.1"/>
</dbReference>
<dbReference type="PANTHER" id="PTHR34580:SF3">
    <property type="entry name" value="PROTEIN PAFB"/>
    <property type="match status" value="1"/>
</dbReference>
<feature type="domain" description="WCX" evidence="3">
    <location>
        <begin position="98"/>
        <end position="170"/>
    </location>
</feature>
<accession>A0A1Z2LCI4</accession>